<gene>
    <name evidence="2" type="ORF">B5V51_10379</name>
</gene>
<sequence length="436" mass="50210">MDDSDTQPTKLAKSNNDVDRDEFYRRLYDVFHNKKAQNTVLLSRDKYNWLIEKIKHAKTATKKTPSDYRRLKKFEIVETPDGDKLYTRGLGDNRGQMYVTIDEMYDIIAKYHVKLNHGGRSRMMAEIKRKYRNVTAESVLVYLSMCVSCKNKLIKRRAKPSPSGSKICEPMDESYDNSCDPIAESSTSKLELEAEDLIRDLRSTTFRSPELYSRGQVDILGVANEPGEEYKYLMVYRNFISKYIHLKPMKTLSMEEAVEELLEIFLVFGAPNILQSKNGLALAKPMCRRISTLCPQIKTVASGSIFSKTDFLGKSNEDILKKLNDWLCKSQNTKWQEGVKFVQYELNTTFHEVLCRTPSEMVFGENPKGGLVNIMAKNVYEELVTEEDLIAVLDNKDPIGPRQLKLEESLMLPSNFIKLEAEMEDENEMEEDETNI</sequence>
<dbReference type="STRING" id="7102.A0A2A4IY27"/>
<dbReference type="EMBL" id="NWSH01004870">
    <property type="protein sequence ID" value="PCG64631.1"/>
    <property type="molecule type" value="Genomic_DNA"/>
</dbReference>
<dbReference type="InterPro" id="IPR001584">
    <property type="entry name" value="Integrase_cat-core"/>
</dbReference>
<name>A0A2A4IY27_HELVI</name>
<dbReference type="Gene3D" id="3.30.420.10">
    <property type="entry name" value="Ribonuclease H-like superfamily/Ribonuclease H"/>
    <property type="match status" value="1"/>
</dbReference>
<comment type="caution">
    <text evidence="2">The sequence shown here is derived from an EMBL/GenBank/DDBJ whole genome shotgun (WGS) entry which is preliminary data.</text>
</comment>
<dbReference type="GO" id="GO:0003676">
    <property type="term" value="F:nucleic acid binding"/>
    <property type="evidence" value="ECO:0007669"/>
    <property type="project" value="InterPro"/>
</dbReference>
<organism evidence="2">
    <name type="scientific">Heliothis virescens</name>
    <name type="common">Tobacco budworm moth</name>
    <dbReference type="NCBI Taxonomy" id="7102"/>
    <lineage>
        <taxon>Eukaryota</taxon>
        <taxon>Metazoa</taxon>
        <taxon>Ecdysozoa</taxon>
        <taxon>Arthropoda</taxon>
        <taxon>Hexapoda</taxon>
        <taxon>Insecta</taxon>
        <taxon>Pterygota</taxon>
        <taxon>Neoptera</taxon>
        <taxon>Endopterygota</taxon>
        <taxon>Lepidoptera</taxon>
        <taxon>Glossata</taxon>
        <taxon>Ditrysia</taxon>
        <taxon>Noctuoidea</taxon>
        <taxon>Noctuidae</taxon>
        <taxon>Heliothinae</taxon>
        <taxon>Heliothis</taxon>
    </lineage>
</organism>
<dbReference type="GO" id="GO:0015074">
    <property type="term" value="P:DNA integration"/>
    <property type="evidence" value="ECO:0007669"/>
    <property type="project" value="InterPro"/>
</dbReference>
<proteinExistence type="predicted"/>
<evidence type="ECO:0000313" key="2">
    <source>
        <dbReference type="EMBL" id="PCG64631.1"/>
    </source>
</evidence>
<dbReference type="PROSITE" id="PS50994">
    <property type="entry name" value="INTEGRASE"/>
    <property type="match status" value="1"/>
</dbReference>
<accession>A0A2A4IY27</accession>
<dbReference type="AlphaFoldDB" id="A0A2A4IY27"/>
<feature type="domain" description="Integrase catalytic" evidence="1">
    <location>
        <begin position="205"/>
        <end position="366"/>
    </location>
</feature>
<evidence type="ECO:0000259" key="1">
    <source>
        <dbReference type="PROSITE" id="PS50994"/>
    </source>
</evidence>
<dbReference type="InterPro" id="IPR012337">
    <property type="entry name" value="RNaseH-like_sf"/>
</dbReference>
<reference evidence="2" key="1">
    <citation type="submission" date="2017-09" db="EMBL/GenBank/DDBJ databases">
        <title>Contemporary evolution of a Lepidopteran species, Heliothis virescens, in response to modern agricultural practices.</title>
        <authorList>
            <person name="Fritz M.L."/>
            <person name="Deyonke A.M."/>
            <person name="Papanicolaou A."/>
            <person name="Micinski S."/>
            <person name="Westbrook J."/>
            <person name="Gould F."/>
        </authorList>
    </citation>
    <scope>NUCLEOTIDE SEQUENCE [LARGE SCALE GENOMIC DNA]</scope>
    <source>
        <strain evidence="2">HvINT-</strain>
        <tissue evidence="2">Whole body</tissue>
    </source>
</reference>
<dbReference type="SUPFAM" id="SSF53098">
    <property type="entry name" value="Ribonuclease H-like"/>
    <property type="match status" value="1"/>
</dbReference>
<dbReference type="InterPro" id="IPR036397">
    <property type="entry name" value="RNaseH_sf"/>
</dbReference>
<protein>
    <recommendedName>
        <fullName evidence="1">Integrase catalytic domain-containing protein</fullName>
    </recommendedName>
</protein>